<keyword evidence="8" id="KW-0479">Metal-binding</keyword>
<dbReference type="InterPro" id="IPR036874">
    <property type="entry name" value="Carbonic_anhydrase_sf"/>
</dbReference>
<name>A0AA88AA94_FICCA</name>
<comment type="caution">
    <text evidence="10">The sequence shown here is derived from an EMBL/GenBank/DDBJ whole genome shotgun (WGS) entry which is preliminary data.</text>
</comment>
<keyword evidence="11" id="KW-1185">Reference proteome</keyword>
<dbReference type="InterPro" id="IPR015892">
    <property type="entry name" value="Carbonic_anhydrase_CS"/>
</dbReference>
<reference evidence="10" key="1">
    <citation type="submission" date="2023-07" db="EMBL/GenBank/DDBJ databases">
        <title>draft genome sequence of fig (Ficus carica).</title>
        <authorList>
            <person name="Takahashi T."/>
            <person name="Nishimura K."/>
        </authorList>
    </citation>
    <scope>NUCLEOTIDE SEQUENCE</scope>
</reference>
<sequence length="289" mass="33368">MLRPILRSKARWIMPYLAAPPRPSPRMKRTNFAQVEETQLRSLPSVKRNEVLRFEAPCDTEDSFDEMKQRFLNFKKRVYLEELEHFRRLAEEQAPKLFCNLRVQEQFMVIACADSRVCPSNILGFQPGEAFMIRNVANFVPPLENGPSETNAALEFAVNTLKVENILVIGHSRCGGIETLMSMEDDVNSSLVHKWISKAKAAKFRTKVGAMHRSFDLQCRHCEKESVNISLLNLLTYPWIEDKVRKDQLSIHGGYYDFLNCTFDKWTLDIKGADINGGRYLVKDQAFWS</sequence>
<feature type="binding site" evidence="8">
    <location>
        <position position="114"/>
    </location>
    <ligand>
        <name>Zn(2+)</name>
        <dbReference type="ChEBI" id="CHEBI:29105"/>
    </ligand>
</feature>
<evidence type="ECO:0000313" key="11">
    <source>
        <dbReference type="Proteomes" id="UP001187192"/>
    </source>
</evidence>
<feature type="binding site" evidence="8">
    <location>
        <position position="174"/>
    </location>
    <ligand>
        <name>Zn(2+)</name>
        <dbReference type="ChEBI" id="CHEBI:29105"/>
    </ligand>
</feature>
<evidence type="ECO:0000256" key="1">
    <source>
        <dbReference type="ARBA" id="ARBA00002904"/>
    </source>
</evidence>
<evidence type="ECO:0000256" key="6">
    <source>
        <dbReference type="ARBA" id="ARBA00023239"/>
    </source>
</evidence>
<dbReference type="FunFam" id="3.40.1050.10:FF:000003">
    <property type="entry name" value="Carbonic anhydrase"/>
    <property type="match status" value="1"/>
</dbReference>
<comment type="similarity">
    <text evidence="2 9">Belongs to the beta-class carbonic anhydrase family.</text>
</comment>
<dbReference type="EMBL" id="BTGU01000010">
    <property type="protein sequence ID" value="GMN40126.1"/>
    <property type="molecule type" value="Genomic_DNA"/>
</dbReference>
<dbReference type="GO" id="GO:0015976">
    <property type="term" value="P:carbon utilization"/>
    <property type="evidence" value="ECO:0007669"/>
    <property type="project" value="InterPro"/>
</dbReference>
<dbReference type="SUPFAM" id="SSF53056">
    <property type="entry name" value="beta-carbonic anhydrase, cab"/>
    <property type="match status" value="1"/>
</dbReference>
<gene>
    <name evidence="10" type="ORF">TIFTF001_009351</name>
</gene>
<evidence type="ECO:0000256" key="5">
    <source>
        <dbReference type="ARBA" id="ARBA00022833"/>
    </source>
</evidence>
<dbReference type="Proteomes" id="UP001187192">
    <property type="component" value="Unassembled WGS sequence"/>
</dbReference>
<protein>
    <recommendedName>
        <fullName evidence="3 9">Carbonic anhydrase</fullName>
        <ecNumber evidence="3 9">4.2.1.1</ecNumber>
    </recommendedName>
    <alternativeName>
        <fullName evidence="9">Carbonate dehydratase</fullName>
    </alternativeName>
</protein>
<dbReference type="InterPro" id="IPR001765">
    <property type="entry name" value="Carbonic_anhydrase"/>
</dbReference>
<dbReference type="GO" id="GO:0004089">
    <property type="term" value="F:carbonate dehydratase activity"/>
    <property type="evidence" value="ECO:0007669"/>
    <property type="project" value="UniProtKB-UniRule"/>
</dbReference>
<dbReference type="PROSITE" id="PS00705">
    <property type="entry name" value="PROK_CO2_ANHYDRASE_2"/>
    <property type="match status" value="1"/>
</dbReference>
<dbReference type="PROSITE" id="PS00704">
    <property type="entry name" value="PROK_CO2_ANHYDRASE_1"/>
    <property type="match status" value="1"/>
</dbReference>
<feature type="binding site" evidence="8">
    <location>
        <position position="171"/>
    </location>
    <ligand>
        <name>Zn(2+)</name>
        <dbReference type="ChEBI" id="CHEBI:29105"/>
    </ligand>
</feature>
<dbReference type="EC" id="4.2.1.1" evidence="3 9"/>
<dbReference type="CDD" id="cd00884">
    <property type="entry name" value="beta_CA_cladeB"/>
    <property type="match status" value="1"/>
</dbReference>
<evidence type="ECO:0000256" key="4">
    <source>
        <dbReference type="ARBA" id="ARBA00022799"/>
    </source>
</evidence>
<proteinExistence type="inferred from homology"/>
<dbReference type="SMART" id="SM00947">
    <property type="entry name" value="Pro_CA"/>
    <property type="match status" value="1"/>
</dbReference>
<keyword evidence="6 9" id="KW-0456">Lyase</keyword>
<evidence type="ECO:0000256" key="2">
    <source>
        <dbReference type="ARBA" id="ARBA00006217"/>
    </source>
</evidence>
<organism evidence="10 11">
    <name type="scientific">Ficus carica</name>
    <name type="common">Common fig</name>
    <dbReference type="NCBI Taxonomy" id="3494"/>
    <lineage>
        <taxon>Eukaryota</taxon>
        <taxon>Viridiplantae</taxon>
        <taxon>Streptophyta</taxon>
        <taxon>Embryophyta</taxon>
        <taxon>Tracheophyta</taxon>
        <taxon>Spermatophyta</taxon>
        <taxon>Magnoliopsida</taxon>
        <taxon>eudicotyledons</taxon>
        <taxon>Gunneridae</taxon>
        <taxon>Pentapetalae</taxon>
        <taxon>rosids</taxon>
        <taxon>fabids</taxon>
        <taxon>Rosales</taxon>
        <taxon>Moraceae</taxon>
        <taxon>Ficeae</taxon>
        <taxon>Ficus</taxon>
    </lineage>
</organism>
<accession>A0AA88AA94</accession>
<evidence type="ECO:0000256" key="9">
    <source>
        <dbReference type="RuleBase" id="RU003956"/>
    </source>
</evidence>
<feature type="binding site" evidence="8">
    <location>
        <position position="112"/>
    </location>
    <ligand>
        <name>Zn(2+)</name>
        <dbReference type="ChEBI" id="CHEBI:29105"/>
    </ligand>
</feature>
<dbReference type="Pfam" id="PF00484">
    <property type="entry name" value="Pro_CA"/>
    <property type="match status" value="1"/>
</dbReference>
<dbReference type="GO" id="GO:0008270">
    <property type="term" value="F:zinc ion binding"/>
    <property type="evidence" value="ECO:0007669"/>
    <property type="project" value="UniProtKB-UniRule"/>
</dbReference>
<keyword evidence="4" id="KW-0702">S-nitrosylation</keyword>
<comment type="function">
    <text evidence="1 9">Reversible hydration of carbon dioxide.</text>
</comment>
<comment type="cofactor">
    <cofactor evidence="8">
        <name>Zn(2+)</name>
        <dbReference type="ChEBI" id="CHEBI:29105"/>
    </cofactor>
    <text evidence="8">Binds 1 zinc ion per subunit.</text>
</comment>
<evidence type="ECO:0000256" key="8">
    <source>
        <dbReference type="PIRSR" id="PIRSR601765-1"/>
    </source>
</evidence>
<dbReference type="AlphaFoldDB" id="A0AA88AA94"/>
<comment type="catalytic activity">
    <reaction evidence="7 9">
        <text>hydrogencarbonate + H(+) = CO2 + H2O</text>
        <dbReference type="Rhea" id="RHEA:10748"/>
        <dbReference type="ChEBI" id="CHEBI:15377"/>
        <dbReference type="ChEBI" id="CHEBI:15378"/>
        <dbReference type="ChEBI" id="CHEBI:16526"/>
        <dbReference type="ChEBI" id="CHEBI:17544"/>
        <dbReference type="EC" id="4.2.1.1"/>
    </reaction>
</comment>
<dbReference type="PANTHER" id="PTHR11002:SF19">
    <property type="entry name" value="BETA CARBONIC ANHYDRASE 6, MITOCHONDRIAL"/>
    <property type="match status" value="1"/>
</dbReference>
<evidence type="ECO:0000256" key="3">
    <source>
        <dbReference type="ARBA" id="ARBA00012925"/>
    </source>
</evidence>
<evidence type="ECO:0000256" key="7">
    <source>
        <dbReference type="ARBA" id="ARBA00048348"/>
    </source>
</evidence>
<dbReference type="Gene3D" id="3.40.1050.10">
    <property type="entry name" value="Carbonic anhydrase"/>
    <property type="match status" value="1"/>
</dbReference>
<evidence type="ECO:0000313" key="10">
    <source>
        <dbReference type="EMBL" id="GMN40126.1"/>
    </source>
</evidence>
<dbReference type="PANTHER" id="PTHR11002">
    <property type="entry name" value="CARBONIC ANHYDRASE"/>
    <property type="match status" value="1"/>
</dbReference>
<dbReference type="InterPro" id="IPR045066">
    <property type="entry name" value="Beta_CA_cladeB"/>
</dbReference>
<keyword evidence="5 8" id="KW-0862">Zinc</keyword>